<dbReference type="Proteomes" id="UP000017081">
    <property type="component" value="Unassembled WGS sequence"/>
</dbReference>
<dbReference type="STRING" id="1319815.HMPREF0202_00550"/>
<evidence type="ECO:0000313" key="3">
    <source>
        <dbReference type="EMBL" id="ERT69522.1"/>
    </source>
</evidence>
<dbReference type="GO" id="GO:0016627">
    <property type="term" value="F:oxidoreductase activity, acting on the CH-CH group of donors"/>
    <property type="evidence" value="ECO:0007669"/>
    <property type="project" value="TreeGrafter"/>
</dbReference>
<dbReference type="EMBL" id="AXZF01000019">
    <property type="protein sequence ID" value="ERT69522.1"/>
    <property type="molecule type" value="Genomic_DNA"/>
</dbReference>
<evidence type="ECO:0000313" key="4">
    <source>
        <dbReference type="Proteomes" id="UP000017081"/>
    </source>
</evidence>
<dbReference type="Pfam" id="PF01243">
    <property type="entry name" value="PNPOx_N"/>
    <property type="match status" value="1"/>
</dbReference>
<keyword evidence="4" id="KW-1185">Reference proteome</keyword>
<accession>U7VCS3</accession>
<organism evidence="3 4">
    <name type="scientific">Cetobacterium somerae ATCC BAA-474</name>
    <dbReference type="NCBI Taxonomy" id="1319815"/>
    <lineage>
        <taxon>Bacteria</taxon>
        <taxon>Fusobacteriati</taxon>
        <taxon>Fusobacteriota</taxon>
        <taxon>Fusobacteriia</taxon>
        <taxon>Fusobacteriales</taxon>
        <taxon>Fusobacteriaceae</taxon>
        <taxon>Cetobacterium</taxon>
    </lineage>
</organism>
<name>U7VCS3_9FUSO</name>
<dbReference type="GO" id="GO:0070967">
    <property type="term" value="F:coenzyme F420 binding"/>
    <property type="evidence" value="ECO:0007669"/>
    <property type="project" value="TreeGrafter"/>
</dbReference>
<dbReference type="Gene3D" id="2.30.110.10">
    <property type="entry name" value="Electron Transport, Fmn-binding Protein, Chain A"/>
    <property type="match status" value="1"/>
</dbReference>
<keyword evidence="1" id="KW-0560">Oxidoreductase</keyword>
<dbReference type="InterPro" id="IPR014419">
    <property type="entry name" value="HutZ"/>
</dbReference>
<protein>
    <recommendedName>
        <fullName evidence="2">Pyridoxamine 5'-phosphate oxidase N-terminal domain-containing protein</fullName>
    </recommendedName>
</protein>
<dbReference type="eggNOG" id="COG0748">
    <property type="taxonomic scope" value="Bacteria"/>
</dbReference>
<feature type="domain" description="Pyridoxamine 5'-phosphate oxidase N-terminal" evidence="2">
    <location>
        <begin position="12"/>
        <end position="143"/>
    </location>
</feature>
<dbReference type="PIRSF" id="PIRSF004633">
    <property type="entry name" value="UCP_PLP_oxd"/>
    <property type="match status" value="1"/>
</dbReference>
<evidence type="ECO:0000259" key="2">
    <source>
        <dbReference type="Pfam" id="PF01243"/>
    </source>
</evidence>
<dbReference type="RefSeq" id="WP_023050097.1">
    <property type="nucleotide sequence ID" value="NZ_CP173065.2"/>
</dbReference>
<gene>
    <name evidence="3" type="ORF">HMPREF0202_00550</name>
</gene>
<sequence>MMMPIKFDKEQIKKEVEEFRGDFKSVILGTKSKNGDVDVTYAPYLNFEGEGYIYISEIGDHFDNLKDNPQFEIMFLQDEKDAASVLVRKRLRYNVVAEFKERDEKFDVILDAFEEKVGEGMKVVRKMQDFHLVKLNIVNGRFVKGFGQAYNLKDGDVVQMTGDKKSHR</sequence>
<dbReference type="PANTHER" id="PTHR35176">
    <property type="entry name" value="HEME OXYGENASE HI_0854-RELATED"/>
    <property type="match status" value="1"/>
</dbReference>
<comment type="caution">
    <text evidence="3">The sequence shown here is derived from an EMBL/GenBank/DDBJ whole genome shotgun (WGS) entry which is preliminary data.</text>
</comment>
<dbReference type="HOGENOM" id="CLU_093808_1_0_0"/>
<dbReference type="AlphaFoldDB" id="U7VCS3"/>
<dbReference type="InterPro" id="IPR012349">
    <property type="entry name" value="Split_barrel_FMN-bd"/>
</dbReference>
<dbReference type="SUPFAM" id="SSF50475">
    <property type="entry name" value="FMN-binding split barrel"/>
    <property type="match status" value="1"/>
</dbReference>
<dbReference type="GO" id="GO:0005829">
    <property type="term" value="C:cytosol"/>
    <property type="evidence" value="ECO:0007669"/>
    <property type="project" value="TreeGrafter"/>
</dbReference>
<reference evidence="3 4" key="1">
    <citation type="submission" date="2013-08" db="EMBL/GenBank/DDBJ databases">
        <authorList>
            <person name="Weinstock G."/>
            <person name="Sodergren E."/>
            <person name="Wylie T."/>
            <person name="Fulton L."/>
            <person name="Fulton R."/>
            <person name="Fronick C."/>
            <person name="O'Laughlin M."/>
            <person name="Godfrey J."/>
            <person name="Miner T."/>
            <person name="Herter B."/>
            <person name="Appelbaum E."/>
            <person name="Cordes M."/>
            <person name="Lek S."/>
            <person name="Wollam A."/>
            <person name="Pepin K.H."/>
            <person name="Palsikar V.B."/>
            <person name="Mitreva M."/>
            <person name="Wilson R.K."/>
        </authorList>
    </citation>
    <scope>NUCLEOTIDE SEQUENCE [LARGE SCALE GENOMIC DNA]</scope>
    <source>
        <strain evidence="3 4">ATCC BAA-474</strain>
    </source>
</reference>
<proteinExistence type="predicted"/>
<dbReference type="InterPro" id="IPR052019">
    <property type="entry name" value="F420H2_bilvrd_red/Heme_oxyg"/>
</dbReference>
<dbReference type="PANTHER" id="PTHR35176:SF6">
    <property type="entry name" value="HEME OXYGENASE HI_0854-RELATED"/>
    <property type="match status" value="1"/>
</dbReference>
<dbReference type="InterPro" id="IPR011576">
    <property type="entry name" value="Pyridox_Oxase_N"/>
</dbReference>
<evidence type="ECO:0000256" key="1">
    <source>
        <dbReference type="ARBA" id="ARBA00023002"/>
    </source>
</evidence>